<dbReference type="GO" id="GO:0009245">
    <property type="term" value="P:lipid A biosynthetic process"/>
    <property type="evidence" value="ECO:0007669"/>
    <property type="project" value="UniProtKB-UniRule"/>
</dbReference>
<evidence type="ECO:0000256" key="2">
    <source>
        <dbReference type="ARBA" id="ARBA00004870"/>
    </source>
</evidence>
<dbReference type="NCBIfam" id="TIGR00682">
    <property type="entry name" value="lpxK"/>
    <property type="match status" value="1"/>
</dbReference>
<evidence type="ECO:0000256" key="3">
    <source>
        <dbReference type="ARBA" id="ARBA00012071"/>
    </source>
</evidence>
<sequence>MKYLRLLLLPFSLLYGLVTAIRNWCYDAGVFKSTGFGIPIISVGNLDVGGSGKTPMTEYLIRLLKNQYQLASLSRGYGRQTTGFIKADITSTAAEIGDEPAQFKHKFPDVNVTVCENRVAGAQQLLAGNDVIILDDAYQHRAIKPGFSILLFDYQQLQGLNLMLPAGNRREFFGGRKRADVIVISKCPADISVDERKRLKGIVKPYAHQQLFFTTINYLPLQDKDGKAADVQVDDNTTVFLLTGIAKPQPMLNYIKQWGAQVIHHNYPDHHRFSLKNIAKLAADVETCPSDKKIIITTEKDMQRLGEQELLPLTRQLPFYTLPIGTEFLNNGKQQFDTLINDYVRKHTAHRGLH</sequence>
<comment type="catalytic activity">
    <reaction evidence="13">
        <text>a lipid A disaccharide + ATP = a lipid IVA + ADP + H(+)</text>
        <dbReference type="Rhea" id="RHEA:67840"/>
        <dbReference type="ChEBI" id="CHEBI:15378"/>
        <dbReference type="ChEBI" id="CHEBI:30616"/>
        <dbReference type="ChEBI" id="CHEBI:176343"/>
        <dbReference type="ChEBI" id="CHEBI:176425"/>
        <dbReference type="ChEBI" id="CHEBI:456216"/>
        <dbReference type="EC" id="2.7.1.130"/>
    </reaction>
</comment>
<reference evidence="14 15" key="1">
    <citation type="submission" date="2020-05" db="EMBL/GenBank/DDBJ databases">
        <title>Mucilaginibacter mali sp. nov.</title>
        <authorList>
            <person name="Kim H.S."/>
            <person name="Lee K.C."/>
            <person name="Suh M.K."/>
            <person name="Kim J.-S."/>
            <person name="Han K.-I."/>
            <person name="Eom M.K."/>
            <person name="Shin Y.K."/>
            <person name="Lee J.-S."/>
        </authorList>
    </citation>
    <scope>NUCLEOTIDE SEQUENCE [LARGE SCALE GENOMIC DNA]</scope>
    <source>
        <strain evidence="14 15">G2-14</strain>
    </source>
</reference>
<dbReference type="SUPFAM" id="SSF52540">
    <property type="entry name" value="P-loop containing nucleoside triphosphate hydrolases"/>
    <property type="match status" value="1"/>
</dbReference>
<name>A0A7D4QV97_9SPHI</name>
<comment type="similarity">
    <text evidence="13">Belongs to the LpxK family.</text>
</comment>
<comment type="pathway">
    <text evidence="2 13">Glycolipid biosynthesis; lipid IV(A) biosynthesis; lipid IV(A) from (3R)-3-hydroxytetradecanoyl-[acyl-carrier-protein] and UDP-N-acetyl-alpha-D-glucosamine: step 6/6.</text>
</comment>
<dbReference type="UniPathway" id="UPA00359">
    <property type="reaction ID" value="UER00482"/>
</dbReference>
<gene>
    <name evidence="13 14" type="primary">lpxK</name>
    <name evidence="14" type="ORF">HQ865_18175</name>
</gene>
<dbReference type="Pfam" id="PF02606">
    <property type="entry name" value="LpxK"/>
    <property type="match status" value="1"/>
</dbReference>
<proteinExistence type="inferred from homology"/>
<dbReference type="GO" id="GO:0005524">
    <property type="term" value="F:ATP binding"/>
    <property type="evidence" value="ECO:0007669"/>
    <property type="project" value="UniProtKB-UniRule"/>
</dbReference>
<dbReference type="HAMAP" id="MF_00409">
    <property type="entry name" value="LpxK"/>
    <property type="match status" value="1"/>
</dbReference>
<dbReference type="GO" id="GO:0009244">
    <property type="term" value="P:lipopolysaccharide core region biosynthetic process"/>
    <property type="evidence" value="ECO:0007669"/>
    <property type="project" value="TreeGrafter"/>
</dbReference>
<evidence type="ECO:0000256" key="9">
    <source>
        <dbReference type="ARBA" id="ARBA00022777"/>
    </source>
</evidence>
<accession>A0A7D4QV97</accession>
<protein>
    <recommendedName>
        <fullName evidence="4 13">Tetraacyldisaccharide 4'-kinase</fullName>
        <ecNumber evidence="3 13">2.7.1.130</ecNumber>
    </recommendedName>
    <alternativeName>
        <fullName evidence="12 13">Lipid A 4'-kinase</fullName>
    </alternativeName>
</protein>
<evidence type="ECO:0000256" key="1">
    <source>
        <dbReference type="ARBA" id="ARBA00002274"/>
    </source>
</evidence>
<organism evidence="14 15">
    <name type="scientific">Mucilaginibacter mali</name>
    <dbReference type="NCBI Taxonomy" id="2740462"/>
    <lineage>
        <taxon>Bacteria</taxon>
        <taxon>Pseudomonadati</taxon>
        <taxon>Bacteroidota</taxon>
        <taxon>Sphingobacteriia</taxon>
        <taxon>Sphingobacteriales</taxon>
        <taxon>Sphingobacteriaceae</taxon>
        <taxon>Mucilaginibacter</taxon>
    </lineage>
</organism>
<dbReference type="EMBL" id="CP054139">
    <property type="protein sequence ID" value="QKJ31609.1"/>
    <property type="molecule type" value="Genomic_DNA"/>
</dbReference>
<evidence type="ECO:0000313" key="15">
    <source>
        <dbReference type="Proteomes" id="UP000505355"/>
    </source>
</evidence>
<keyword evidence="5 13" id="KW-0444">Lipid biosynthesis</keyword>
<keyword evidence="15" id="KW-1185">Reference proteome</keyword>
<dbReference type="RefSeq" id="WP_173416268.1">
    <property type="nucleotide sequence ID" value="NZ_CP054139.1"/>
</dbReference>
<evidence type="ECO:0000256" key="8">
    <source>
        <dbReference type="ARBA" id="ARBA00022741"/>
    </source>
</evidence>
<dbReference type="PANTHER" id="PTHR42724:SF1">
    <property type="entry name" value="TETRAACYLDISACCHARIDE 4'-KINASE, MITOCHONDRIAL-RELATED"/>
    <property type="match status" value="1"/>
</dbReference>
<evidence type="ECO:0000256" key="4">
    <source>
        <dbReference type="ARBA" id="ARBA00016436"/>
    </source>
</evidence>
<evidence type="ECO:0000256" key="5">
    <source>
        <dbReference type="ARBA" id="ARBA00022516"/>
    </source>
</evidence>
<evidence type="ECO:0000256" key="11">
    <source>
        <dbReference type="ARBA" id="ARBA00023098"/>
    </source>
</evidence>
<dbReference type="Proteomes" id="UP000505355">
    <property type="component" value="Chromosome"/>
</dbReference>
<keyword evidence="11 13" id="KW-0443">Lipid metabolism</keyword>
<dbReference type="EC" id="2.7.1.130" evidence="3 13"/>
<dbReference type="AlphaFoldDB" id="A0A7D4QV97"/>
<feature type="binding site" evidence="13">
    <location>
        <begin position="47"/>
        <end position="54"/>
    </location>
    <ligand>
        <name>ATP</name>
        <dbReference type="ChEBI" id="CHEBI:30616"/>
    </ligand>
</feature>
<dbReference type="InterPro" id="IPR027417">
    <property type="entry name" value="P-loop_NTPase"/>
</dbReference>
<keyword evidence="6 13" id="KW-0441">Lipid A biosynthesis</keyword>
<dbReference type="GO" id="GO:0005886">
    <property type="term" value="C:plasma membrane"/>
    <property type="evidence" value="ECO:0007669"/>
    <property type="project" value="TreeGrafter"/>
</dbReference>
<evidence type="ECO:0000256" key="13">
    <source>
        <dbReference type="HAMAP-Rule" id="MF_00409"/>
    </source>
</evidence>
<evidence type="ECO:0000256" key="6">
    <source>
        <dbReference type="ARBA" id="ARBA00022556"/>
    </source>
</evidence>
<evidence type="ECO:0000313" key="14">
    <source>
        <dbReference type="EMBL" id="QKJ31609.1"/>
    </source>
</evidence>
<dbReference type="InterPro" id="IPR003758">
    <property type="entry name" value="LpxK"/>
</dbReference>
<keyword evidence="8 13" id="KW-0547">Nucleotide-binding</keyword>
<dbReference type="GO" id="GO:0009029">
    <property type="term" value="F:lipid-A 4'-kinase activity"/>
    <property type="evidence" value="ECO:0007669"/>
    <property type="project" value="UniProtKB-UniRule"/>
</dbReference>
<keyword evidence="7 13" id="KW-0808">Transferase</keyword>
<comment type="function">
    <text evidence="1 13">Transfers the gamma-phosphate of ATP to the 4'-position of a tetraacyldisaccharide 1-phosphate intermediate (termed DS-1-P) to form tetraacyldisaccharide 1,4'-bis-phosphate (lipid IVA).</text>
</comment>
<keyword evidence="10 13" id="KW-0067">ATP-binding</keyword>
<evidence type="ECO:0000256" key="12">
    <source>
        <dbReference type="ARBA" id="ARBA00029757"/>
    </source>
</evidence>
<dbReference type="KEGG" id="mmab:HQ865_18175"/>
<keyword evidence="9 13" id="KW-0418">Kinase</keyword>
<evidence type="ECO:0000256" key="10">
    <source>
        <dbReference type="ARBA" id="ARBA00022840"/>
    </source>
</evidence>
<evidence type="ECO:0000256" key="7">
    <source>
        <dbReference type="ARBA" id="ARBA00022679"/>
    </source>
</evidence>
<dbReference type="PANTHER" id="PTHR42724">
    <property type="entry name" value="TETRAACYLDISACCHARIDE 4'-KINASE"/>
    <property type="match status" value="1"/>
</dbReference>